<dbReference type="Gene3D" id="1.25.40.390">
    <property type="match status" value="1"/>
</dbReference>
<feature type="signal peptide" evidence="6">
    <location>
        <begin position="1"/>
        <end position="23"/>
    </location>
</feature>
<dbReference type="eggNOG" id="COG3193">
    <property type="taxonomic scope" value="Bacteria"/>
</dbReference>
<dbReference type="EMBL" id="CP002584">
    <property type="protein sequence ID" value="ADZ77666.1"/>
    <property type="molecule type" value="Genomic_DNA"/>
</dbReference>
<sequence length="495" mass="54476">MKSIYKNNIKGLLKVSLVSFVLATTVSSCSKDFLNLRPELNIPEDNMFDTPERILTHVNGLYASAKDGRLMAGRYYIYNDIRAEEFINRTNNGVTGLAVYNHTNDATTTQVNNFWIQAYMTINRVNKFLEDFDQHPGVVSTELEANYRGEAKFVRAWMYYALVHMFARPYVLDNGASPGLPLRLKAETNTENNSLPRSTVAEVYAQILTDLDEAEASLPADYANNPTLRTTRAHKNTAIALKTRVYLAMGNFAKVIEEGNKMVSASAPFSAPSGVSHALQANVQSVFVTPYTTTENILSMPFADTNAPGTQNQMGYYYNTVPNGNVEYYLNGSTADNAIKGIYTDPQWSSTDARKTLLTADYTTGGNTVRILTKWTGVSPFLDWIPVIRYAEVLLNLAEAEAEVGDQARALALVNAVHTRSDAANPLVASGKADLIEKILKERRIELLGEGFRAPDIMRRGQAILSYGAGGPIGTSSSSYIFPIPVGEQQTNPGL</sequence>
<evidence type="ECO:0000256" key="4">
    <source>
        <dbReference type="ARBA" id="ARBA00023136"/>
    </source>
</evidence>
<dbReference type="OrthoDB" id="9792139at2"/>
<dbReference type="CDD" id="cd08977">
    <property type="entry name" value="SusD"/>
    <property type="match status" value="1"/>
</dbReference>
<evidence type="ECO:0000256" key="1">
    <source>
        <dbReference type="ARBA" id="ARBA00004442"/>
    </source>
</evidence>
<accession>F4CD55</accession>
<comment type="subcellular location">
    <subcellularLocation>
        <location evidence="1">Cell outer membrane</location>
    </subcellularLocation>
</comment>
<evidence type="ECO:0000256" key="5">
    <source>
        <dbReference type="ARBA" id="ARBA00023237"/>
    </source>
</evidence>
<feature type="chain" id="PRO_5003307669" evidence="6">
    <location>
        <begin position="24"/>
        <end position="495"/>
    </location>
</feature>
<gene>
    <name evidence="9" type="ordered locus">Sph21_1096</name>
</gene>
<protein>
    <submittedName>
        <fullName evidence="9">RagB/SusD domain-containing protein</fullName>
    </submittedName>
</protein>
<dbReference type="Pfam" id="PF14322">
    <property type="entry name" value="SusD-like_3"/>
    <property type="match status" value="1"/>
</dbReference>
<dbReference type="HOGENOM" id="CLU_015553_3_2_10"/>
<feature type="domain" description="RagB/SusD" evidence="7">
    <location>
        <begin position="384"/>
        <end position="460"/>
    </location>
</feature>
<evidence type="ECO:0000259" key="7">
    <source>
        <dbReference type="Pfam" id="PF07980"/>
    </source>
</evidence>
<proteinExistence type="inferred from homology"/>
<dbReference type="InterPro" id="IPR033985">
    <property type="entry name" value="SusD-like_N"/>
</dbReference>
<evidence type="ECO:0000256" key="2">
    <source>
        <dbReference type="ARBA" id="ARBA00006275"/>
    </source>
</evidence>
<reference evidence="9" key="1">
    <citation type="submission" date="2011-03" db="EMBL/GenBank/DDBJ databases">
        <title>Complete sequence of Sphingobacterium sp. 21.</title>
        <authorList>
            <consortium name="US DOE Joint Genome Institute"/>
            <person name="Lucas S."/>
            <person name="Copeland A."/>
            <person name="Lapidus A."/>
            <person name="Cheng J.-F."/>
            <person name="Goodwin L."/>
            <person name="Pitluck S."/>
            <person name="Davenport K."/>
            <person name="Detter J.C."/>
            <person name="Han C."/>
            <person name="Tapia R."/>
            <person name="Land M."/>
            <person name="Hauser L."/>
            <person name="Kyrpides N."/>
            <person name="Ivanova N."/>
            <person name="Ovchinnikova G."/>
            <person name="Pagani I."/>
            <person name="Siebers A.K."/>
            <person name="Allgaier M."/>
            <person name="Thelen M.P."/>
            <person name="Hugenholtz P."/>
            <person name="Woyke T."/>
        </authorList>
    </citation>
    <scope>NUCLEOTIDE SEQUENCE</scope>
    <source>
        <strain evidence="9">21</strain>
    </source>
</reference>
<feature type="domain" description="SusD-like N-terminal" evidence="8">
    <location>
        <begin position="32"/>
        <end position="247"/>
    </location>
</feature>
<dbReference type="PATRIC" id="fig|743722.3.peg.1176"/>
<evidence type="ECO:0000256" key="3">
    <source>
        <dbReference type="ARBA" id="ARBA00022729"/>
    </source>
</evidence>
<evidence type="ECO:0000313" key="9">
    <source>
        <dbReference type="EMBL" id="ADZ77666.1"/>
    </source>
</evidence>
<organism evidence="9">
    <name type="scientific">Sphingobacterium sp. (strain 21)</name>
    <dbReference type="NCBI Taxonomy" id="743722"/>
    <lineage>
        <taxon>Bacteria</taxon>
        <taxon>Pseudomonadati</taxon>
        <taxon>Bacteroidota</taxon>
        <taxon>Sphingobacteriia</taxon>
        <taxon>Sphingobacteriales</taxon>
        <taxon>Sphingobacteriaceae</taxon>
        <taxon>Sphingobacterium</taxon>
    </lineage>
</organism>
<keyword evidence="4" id="KW-0472">Membrane</keyword>
<dbReference type="AlphaFoldDB" id="F4CD55"/>
<keyword evidence="5" id="KW-0998">Cell outer membrane</keyword>
<dbReference type="PROSITE" id="PS51257">
    <property type="entry name" value="PROKAR_LIPOPROTEIN"/>
    <property type="match status" value="1"/>
</dbReference>
<dbReference type="SUPFAM" id="SSF48452">
    <property type="entry name" value="TPR-like"/>
    <property type="match status" value="1"/>
</dbReference>
<keyword evidence="3 6" id="KW-0732">Signal</keyword>
<dbReference type="InterPro" id="IPR011990">
    <property type="entry name" value="TPR-like_helical_dom_sf"/>
</dbReference>
<name>F4CD55_SPHS2</name>
<evidence type="ECO:0000259" key="8">
    <source>
        <dbReference type="Pfam" id="PF14322"/>
    </source>
</evidence>
<dbReference type="GO" id="GO:0009279">
    <property type="term" value="C:cell outer membrane"/>
    <property type="evidence" value="ECO:0007669"/>
    <property type="project" value="UniProtKB-SubCell"/>
</dbReference>
<dbReference type="Pfam" id="PF07980">
    <property type="entry name" value="SusD_RagB"/>
    <property type="match status" value="1"/>
</dbReference>
<comment type="similarity">
    <text evidence="2">Belongs to the SusD family.</text>
</comment>
<evidence type="ECO:0000256" key="6">
    <source>
        <dbReference type="SAM" id="SignalP"/>
    </source>
</evidence>
<dbReference type="InterPro" id="IPR012944">
    <property type="entry name" value="SusD_RagB_dom"/>
</dbReference>
<dbReference type="KEGG" id="shg:Sph21_1096"/>
<dbReference type="STRING" id="743722.Sph21_1096"/>